<dbReference type="EMBL" id="JBBHLL010000045">
    <property type="protein sequence ID" value="KAK7824566.1"/>
    <property type="molecule type" value="Genomic_DNA"/>
</dbReference>
<dbReference type="Gene3D" id="1.10.238.10">
    <property type="entry name" value="EF-hand"/>
    <property type="match status" value="1"/>
</dbReference>
<organism evidence="1 2">
    <name type="scientific">Myodes glareolus</name>
    <name type="common">Bank vole</name>
    <name type="synonym">Clethrionomys glareolus</name>
    <dbReference type="NCBI Taxonomy" id="447135"/>
    <lineage>
        <taxon>Eukaryota</taxon>
        <taxon>Metazoa</taxon>
        <taxon>Chordata</taxon>
        <taxon>Craniata</taxon>
        <taxon>Vertebrata</taxon>
        <taxon>Euteleostomi</taxon>
        <taxon>Mammalia</taxon>
        <taxon>Eutheria</taxon>
        <taxon>Euarchontoglires</taxon>
        <taxon>Glires</taxon>
        <taxon>Rodentia</taxon>
        <taxon>Myomorpha</taxon>
        <taxon>Muroidea</taxon>
        <taxon>Cricetidae</taxon>
        <taxon>Arvicolinae</taxon>
        <taxon>Myodes</taxon>
    </lineage>
</organism>
<dbReference type="InterPro" id="IPR050230">
    <property type="entry name" value="CALM/Myosin/TropC-like"/>
</dbReference>
<name>A0AAW0JDU6_MYOGA</name>
<evidence type="ECO:0000313" key="1">
    <source>
        <dbReference type="EMBL" id="KAK7824566.1"/>
    </source>
</evidence>
<dbReference type="SUPFAM" id="SSF47473">
    <property type="entry name" value="EF-hand"/>
    <property type="match status" value="1"/>
</dbReference>
<evidence type="ECO:0000313" key="2">
    <source>
        <dbReference type="Proteomes" id="UP001488838"/>
    </source>
</evidence>
<gene>
    <name evidence="1" type="ORF">U0070_021487</name>
</gene>
<dbReference type="GO" id="GO:0008307">
    <property type="term" value="F:structural constituent of muscle"/>
    <property type="evidence" value="ECO:0007669"/>
    <property type="project" value="TreeGrafter"/>
</dbReference>
<dbReference type="PANTHER" id="PTHR23048">
    <property type="entry name" value="MYOSIN LIGHT CHAIN 1, 3"/>
    <property type="match status" value="1"/>
</dbReference>
<comment type="caution">
    <text evidence="1">The sequence shown here is derived from an EMBL/GenBank/DDBJ whole genome shotgun (WGS) entry which is preliminary data.</text>
</comment>
<dbReference type="AlphaFoldDB" id="A0AAW0JDU6"/>
<dbReference type="Proteomes" id="UP001488838">
    <property type="component" value="Unassembled WGS sequence"/>
</dbReference>
<dbReference type="PANTHER" id="PTHR23048:SF7">
    <property type="entry name" value="SIMILAR TO MYOSIN, LIGHT POLYPEPTIDE 6, ALKALI, SMOOTH MUSCLE AND NON-MUSCLE"/>
    <property type="match status" value="1"/>
</dbReference>
<reference evidence="1 2" key="1">
    <citation type="journal article" date="2023" name="bioRxiv">
        <title>Conserved and derived expression patterns and positive selection on dental genes reveal complex evolutionary context of ever-growing rodent molars.</title>
        <authorList>
            <person name="Calamari Z.T."/>
            <person name="Song A."/>
            <person name="Cohen E."/>
            <person name="Akter M."/>
            <person name="Roy R.D."/>
            <person name="Hallikas O."/>
            <person name="Christensen M.M."/>
            <person name="Li P."/>
            <person name="Marangoni P."/>
            <person name="Jernvall J."/>
            <person name="Klein O.D."/>
        </authorList>
    </citation>
    <scope>NUCLEOTIDE SEQUENCE [LARGE SCALE GENOMIC DNA]</scope>
    <source>
        <strain evidence="1">V071</strain>
    </source>
</reference>
<proteinExistence type="predicted"/>
<keyword evidence="2" id="KW-1185">Reference proteome</keyword>
<dbReference type="GO" id="GO:0016460">
    <property type="term" value="C:myosin II complex"/>
    <property type="evidence" value="ECO:0007669"/>
    <property type="project" value="TreeGrafter"/>
</dbReference>
<accession>A0AAW0JDU6</accession>
<dbReference type="InterPro" id="IPR011992">
    <property type="entry name" value="EF-hand-dom_pair"/>
</dbReference>
<protein>
    <submittedName>
        <fullName evidence="1">Uncharacterized protein</fullName>
    </submittedName>
</protein>
<sequence length="70" mass="8006">MPKFKEARQLFDGTGDGLNLYHRYGNVMRVLGQNPNNTKLPKVLGNSKNEGMGMEVLDFEYFLPMLQIDN</sequence>